<evidence type="ECO:0000256" key="7">
    <source>
        <dbReference type="ARBA" id="ARBA00023136"/>
    </source>
</evidence>
<feature type="transmembrane region" description="Helical" evidence="8">
    <location>
        <begin position="12"/>
        <end position="32"/>
    </location>
</feature>
<feature type="transmembrane region" description="Helical" evidence="8">
    <location>
        <begin position="462"/>
        <end position="480"/>
    </location>
</feature>
<dbReference type="SUPFAM" id="SSF82866">
    <property type="entry name" value="Multidrug efflux transporter AcrB transmembrane domain"/>
    <property type="match status" value="2"/>
</dbReference>
<dbReference type="EMBL" id="FWPT01000002">
    <property type="protein sequence ID" value="SMA38652.1"/>
    <property type="molecule type" value="Genomic_DNA"/>
</dbReference>
<feature type="transmembrane region" description="Helical" evidence="8">
    <location>
        <begin position="980"/>
        <end position="1001"/>
    </location>
</feature>
<feature type="transmembrane region" description="Helical" evidence="8">
    <location>
        <begin position="909"/>
        <end position="930"/>
    </location>
</feature>
<evidence type="ECO:0000256" key="5">
    <source>
        <dbReference type="ARBA" id="ARBA00022692"/>
    </source>
</evidence>
<dbReference type="Gene3D" id="3.30.2090.10">
    <property type="entry name" value="Multidrug efflux transporter AcrB TolC docking domain, DN and DC subdomains"/>
    <property type="match status" value="2"/>
</dbReference>
<proteinExistence type="predicted"/>
<evidence type="ECO:0000256" key="1">
    <source>
        <dbReference type="ARBA" id="ARBA00004429"/>
    </source>
</evidence>
<dbReference type="FunFam" id="1.20.1640.10:FF:000001">
    <property type="entry name" value="Efflux pump membrane transporter"/>
    <property type="match status" value="1"/>
</dbReference>
<dbReference type="Pfam" id="PF00873">
    <property type="entry name" value="ACR_tran"/>
    <property type="match status" value="1"/>
</dbReference>
<keyword evidence="6 8" id="KW-1133">Transmembrane helix</keyword>
<dbReference type="PRINTS" id="PR00702">
    <property type="entry name" value="ACRIFLAVINRP"/>
</dbReference>
<feature type="transmembrane region" description="Helical" evidence="8">
    <location>
        <begin position="335"/>
        <end position="352"/>
    </location>
</feature>
<dbReference type="PANTHER" id="PTHR32063">
    <property type="match status" value="1"/>
</dbReference>
<dbReference type="PANTHER" id="PTHR32063:SF29">
    <property type="entry name" value="HAE1 FAMILY EFFLUX PUMP PERMEASE COMPONENT"/>
    <property type="match status" value="1"/>
</dbReference>
<dbReference type="RefSeq" id="WP_087107342.1">
    <property type="nucleotide sequence ID" value="NZ_CBCSCN010000001.1"/>
</dbReference>
<gene>
    <name evidence="9" type="primary">mexB_1</name>
    <name evidence="9" type="ORF">EHSB41UT_00906</name>
</gene>
<feature type="transmembrane region" description="Helical" evidence="8">
    <location>
        <begin position="385"/>
        <end position="409"/>
    </location>
</feature>
<feature type="transmembrane region" description="Helical" evidence="8">
    <location>
        <begin position="951"/>
        <end position="974"/>
    </location>
</feature>
<dbReference type="GO" id="GO:0005886">
    <property type="term" value="C:plasma membrane"/>
    <property type="evidence" value="ECO:0007669"/>
    <property type="project" value="UniProtKB-SubCell"/>
</dbReference>
<feature type="transmembrane region" description="Helical" evidence="8">
    <location>
        <begin position="525"/>
        <end position="545"/>
    </location>
</feature>
<feature type="transmembrane region" description="Helical" evidence="8">
    <location>
        <begin position="853"/>
        <end position="872"/>
    </location>
</feature>
<keyword evidence="2" id="KW-0813">Transport</keyword>
<dbReference type="Gene3D" id="1.20.1640.10">
    <property type="entry name" value="Multidrug efflux transporter AcrB transmembrane domain"/>
    <property type="match status" value="2"/>
</dbReference>
<dbReference type="Gene3D" id="3.30.70.1440">
    <property type="entry name" value="Multidrug efflux transporter AcrB pore domain"/>
    <property type="match status" value="1"/>
</dbReference>
<evidence type="ECO:0000313" key="9">
    <source>
        <dbReference type="EMBL" id="SMA38652.1"/>
    </source>
</evidence>
<sequence length="1030" mass="112110">MILSELAVKRPVFATVISLLLITFGIVAFQFLPIRELPDVTAPEVNIRTTYDGASPEIIETKITDPIEDSLGGINGIQSIESTSSNGSSSVTVTFSPGTDIEVGANDVREAISRVSRRLPDEADAPIVFKDSGRGDAILRLYLSSETMSPVALKDYAERVLEDRLSLVKGVSSIDIYGSNDYVMRVDLDPAAMTVRGITALDVESALRRENIEMPGGKIDGAQRSIPVRIMRDYDTEQSFRKLVVRQSGTSTVYLEDVAHVSTGPKVDDSLSKADGRNVISLAVVPISNANPLEVVRDVKAEIAAFRPFLPEGVTLDDSYDASVFIDSAINEVETTLFMTIGLVVIVLYIFLGNMRATLIPALTVPVSLISAFIVIYGMGYSINMLTLLALVLAIGLVVDDAIVVLENIYRHLEMGKTPLVAAWHGSREVGFAVVATTVVLVMTFVPIVFLEGTIGQLFSEYALTLAGAVIFSSLLALTLSPMMSSKLLKLNVKPSRFNRWTEAWLTKMEAGYRKVLTGFVKRRWLGASVLAASLGATAILYPMIPQTFAPSEDRGVLFIMVSGPEGASFDTMAESMEEIEALLLPRVGQGVIDSMFLQTPGWGARGASSGVMILNLELWENRDITVAQLAGQLRKELSAIPNVRAFPIMFSSIGGRSQEPVQYVLSGGSWEQLNGWAEQLEELAEQNPGLTDISLDYNERQPQMEIRINKERAQLLGVSTQSIGSTLEIMLGGVNATTFIERGQEYDLFLKAEDDTVLSANDLSKLYVRSHTTNELIRLDNLVTVEEVGKSSQLRHYNRNRAITLSASLNEGYSLGEALDYLDEQVVENLPTEVSVNYKGESYDYRYNQSSIMGVFILAMVIVFLVLAAQFESFIHPLVVMLTVPLGLSGALGGLLISGVSLNIYSQLAMIMMIGLATKNGILIVEFINQLRDQGKEFSEAIIDASVMRLRPILMTALTTVVSALPLIFATGAGSESRIAIGIVVFFGVLVSSLLTILVIPSMYGLLARRTTSPDAVSHQLEAELKLSV</sequence>
<accession>A0A1X7AGE5</accession>
<feature type="transmembrane region" description="Helical" evidence="8">
    <location>
        <begin position="359"/>
        <end position="379"/>
    </location>
</feature>
<dbReference type="InterPro" id="IPR027463">
    <property type="entry name" value="AcrB_DN_DC_subdom"/>
</dbReference>
<keyword evidence="3" id="KW-1003">Cell membrane</keyword>
<dbReference type="AlphaFoldDB" id="A0A1X7AGE5"/>
<feature type="transmembrane region" description="Helical" evidence="8">
    <location>
        <begin position="879"/>
        <end position="903"/>
    </location>
</feature>
<dbReference type="InterPro" id="IPR001036">
    <property type="entry name" value="Acrflvin-R"/>
</dbReference>
<dbReference type="Gene3D" id="3.30.70.1320">
    <property type="entry name" value="Multidrug efflux transporter AcrB pore domain like"/>
    <property type="match status" value="1"/>
</dbReference>
<keyword evidence="10" id="KW-1185">Reference proteome</keyword>
<dbReference type="SUPFAM" id="SSF82693">
    <property type="entry name" value="Multidrug efflux transporter AcrB pore domain, PN1, PN2, PC1 and PC2 subdomains"/>
    <property type="match status" value="3"/>
</dbReference>
<dbReference type="SUPFAM" id="SSF82714">
    <property type="entry name" value="Multidrug efflux transporter AcrB TolC docking domain, DN and DC subdomains"/>
    <property type="match status" value="2"/>
</dbReference>
<dbReference type="OrthoDB" id="9757904at2"/>
<dbReference type="GO" id="GO:0042910">
    <property type="term" value="F:xenobiotic transmembrane transporter activity"/>
    <property type="evidence" value="ECO:0007669"/>
    <property type="project" value="TreeGrafter"/>
</dbReference>
<protein>
    <submittedName>
        <fullName evidence="9">Multidrug resistance protein MexB</fullName>
    </submittedName>
</protein>
<reference evidence="9 10" key="1">
    <citation type="submission" date="2017-03" db="EMBL/GenBank/DDBJ databases">
        <authorList>
            <person name="Afonso C.L."/>
            <person name="Miller P.J."/>
            <person name="Scott M.A."/>
            <person name="Spackman E."/>
            <person name="Goraichik I."/>
            <person name="Dimitrov K.M."/>
            <person name="Suarez D.L."/>
            <person name="Swayne D.E."/>
        </authorList>
    </citation>
    <scope>NUCLEOTIDE SEQUENCE [LARGE SCALE GENOMIC DNA]</scope>
    <source>
        <strain evidence="9">SB41UT1</strain>
    </source>
</reference>
<dbReference type="Proteomes" id="UP000196573">
    <property type="component" value="Unassembled WGS sequence"/>
</dbReference>
<keyword evidence="4" id="KW-0997">Cell inner membrane</keyword>
<evidence type="ECO:0000256" key="3">
    <source>
        <dbReference type="ARBA" id="ARBA00022475"/>
    </source>
</evidence>
<evidence type="ECO:0000256" key="4">
    <source>
        <dbReference type="ARBA" id="ARBA00022519"/>
    </source>
</evidence>
<keyword evidence="5 8" id="KW-0812">Transmembrane</keyword>
<name>A0A1X7AGE5_9GAMM</name>
<feature type="transmembrane region" description="Helical" evidence="8">
    <location>
        <begin position="430"/>
        <end position="450"/>
    </location>
</feature>
<evidence type="ECO:0000256" key="6">
    <source>
        <dbReference type="ARBA" id="ARBA00022989"/>
    </source>
</evidence>
<dbReference type="Gene3D" id="3.30.70.1430">
    <property type="entry name" value="Multidrug efflux transporter AcrB pore domain"/>
    <property type="match status" value="2"/>
</dbReference>
<keyword evidence="7 8" id="KW-0472">Membrane</keyword>
<comment type="subcellular location">
    <subcellularLocation>
        <location evidence="1">Cell inner membrane</location>
        <topology evidence="1">Multi-pass membrane protein</topology>
    </subcellularLocation>
</comment>
<evidence type="ECO:0000256" key="2">
    <source>
        <dbReference type="ARBA" id="ARBA00022448"/>
    </source>
</evidence>
<organism evidence="9 10">
    <name type="scientific">Parendozoicomonas haliclonae</name>
    <dbReference type="NCBI Taxonomy" id="1960125"/>
    <lineage>
        <taxon>Bacteria</taxon>
        <taxon>Pseudomonadati</taxon>
        <taxon>Pseudomonadota</taxon>
        <taxon>Gammaproteobacteria</taxon>
        <taxon>Oceanospirillales</taxon>
        <taxon>Endozoicomonadaceae</taxon>
        <taxon>Parendozoicomonas</taxon>
    </lineage>
</organism>
<evidence type="ECO:0000313" key="10">
    <source>
        <dbReference type="Proteomes" id="UP000196573"/>
    </source>
</evidence>
<evidence type="ECO:0000256" key="8">
    <source>
        <dbReference type="SAM" id="Phobius"/>
    </source>
</evidence>